<proteinExistence type="predicted"/>
<feature type="region of interest" description="Disordered" evidence="1">
    <location>
        <begin position="49"/>
        <end position="140"/>
    </location>
</feature>
<comment type="caution">
    <text evidence="2">The sequence shown here is derived from an EMBL/GenBank/DDBJ whole genome shotgun (WGS) entry which is preliminary data.</text>
</comment>
<accession>A0A9Q1DTS7</accession>
<dbReference type="EMBL" id="JAFJMO010000004">
    <property type="protein sequence ID" value="KAJ8280034.1"/>
    <property type="molecule type" value="Genomic_DNA"/>
</dbReference>
<feature type="region of interest" description="Disordered" evidence="1">
    <location>
        <begin position="465"/>
        <end position="498"/>
    </location>
</feature>
<sequence length="552" mass="61702">MKTEPVMDSTDYTGLELRSCLIKSEDAEESIEGKNGCGMSREEELILSNIKEEEEEGGERRREEVKTKDGVKDEELAGYEWKEEERNGDEMIQNRVLKQDERPDCKEQDDEGFSPNVTSCLFTQPRVPSPRSPVISSSKGRSGVFGCSQCPFTHLEEVKLHQHVEKVKTEPVMDSTDYTGLELRSCLIKSEDAEESIERKNGCGMSREEELILSNIKEEEEEGGERQREEVKTEDGVKDEEVAGYEWKEEKVLKQDGLPDCKEQEDEGLSVTSCQVQQPRLPSPSSPVISSSKGNAGQSEVFGCSQCPFAHLEEVKLHQHVEKETPGEYEQLCQPGLMGPVWGHQQHPGPHHWQKREGRERREGPGATCTQGHPPPTSLWDPPLNTTRNKVWFCERRRGPPEPPLEQAQMASTMSGWNHYSPGRGPSLDSRSAATSSFPGRYIALSDSLNYSKSLKHRLQLQQVCMNSSPGGSPQGPRPEVRCEPKGTGPGATTRPQQYRPEGLAIGMASAHCTKHISSLVPQDCSKAASDRDHWTWDCINVLHSQIGPAWT</sequence>
<feature type="region of interest" description="Disordered" evidence="1">
    <location>
        <begin position="216"/>
        <end position="237"/>
    </location>
</feature>
<dbReference type="AlphaFoldDB" id="A0A9Q1DTS7"/>
<name>A0A9Q1DTS7_CONCO</name>
<feature type="compositionally biased region" description="Basic and acidic residues" evidence="1">
    <location>
        <begin position="58"/>
        <end position="89"/>
    </location>
</feature>
<dbReference type="Proteomes" id="UP001152803">
    <property type="component" value="Unassembled WGS sequence"/>
</dbReference>
<feature type="compositionally biased region" description="Basic and acidic residues" evidence="1">
    <location>
        <begin position="97"/>
        <end position="106"/>
    </location>
</feature>
<gene>
    <name evidence="2" type="ORF">COCON_G00071000</name>
</gene>
<feature type="compositionally biased region" description="Basic and acidic residues" evidence="1">
    <location>
        <begin position="355"/>
        <end position="364"/>
    </location>
</feature>
<dbReference type="OrthoDB" id="9068259at2759"/>
<organism evidence="2 3">
    <name type="scientific">Conger conger</name>
    <name type="common">Conger eel</name>
    <name type="synonym">Muraena conger</name>
    <dbReference type="NCBI Taxonomy" id="82655"/>
    <lineage>
        <taxon>Eukaryota</taxon>
        <taxon>Metazoa</taxon>
        <taxon>Chordata</taxon>
        <taxon>Craniata</taxon>
        <taxon>Vertebrata</taxon>
        <taxon>Euteleostomi</taxon>
        <taxon>Actinopterygii</taxon>
        <taxon>Neopterygii</taxon>
        <taxon>Teleostei</taxon>
        <taxon>Anguilliformes</taxon>
        <taxon>Congridae</taxon>
        <taxon>Conger</taxon>
    </lineage>
</organism>
<evidence type="ECO:0000256" key="1">
    <source>
        <dbReference type="SAM" id="MobiDB-lite"/>
    </source>
</evidence>
<reference evidence="2" key="1">
    <citation type="journal article" date="2023" name="Science">
        <title>Genome structures resolve the early diversification of teleost fishes.</title>
        <authorList>
            <person name="Parey E."/>
            <person name="Louis A."/>
            <person name="Montfort J."/>
            <person name="Bouchez O."/>
            <person name="Roques C."/>
            <person name="Iampietro C."/>
            <person name="Lluch J."/>
            <person name="Castinel A."/>
            <person name="Donnadieu C."/>
            <person name="Desvignes T."/>
            <person name="Floi Bucao C."/>
            <person name="Jouanno E."/>
            <person name="Wen M."/>
            <person name="Mejri S."/>
            <person name="Dirks R."/>
            <person name="Jansen H."/>
            <person name="Henkel C."/>
            <person name="Chen W.J."/>
            <person name="Zahm M."/>
            <person name="Cabau C."/>
            <person name="Klopp C."/>
            <person name="Thompson A.W."/>
            <person name="Robinson-Rechavi M."/>
            <person name="Braasch I."/>
            <person name="Lecointre G."/>
            <person name="Bobe J."/>
            <person name="Postlethwait J.H."/>
            <person name="Berthelot C."/>
            <person name="Roest Crollius H."/>
            <person name="Guiguen Y."/>
        </authorList>
    </citation>
    <scope>NUCLEOTIDE SEQUENCE</scope>
    <source>
        <strain evidence="2">Concon-B</strain>
    </source>
</reference>
<feature type="region of interest" description="Disordered" evidence="1">
    <location>
        <begin position="344"/>
        <end position="384"/>
    </location>
</feature>
<keyword evidence="3" id="KW-1185">Reference proteome</keyword>
<feature type="compositionally biased region" description="Polar residues" evidence="1">
    <location>
        <begin position="270"/>
        <end position="280"/>
    </location>
</feature>
<evidence type="ECO:0000313" key="2">
    <source>
        <dbReference type="EMBL" id="KAJ8280034.1"/>
    </source>
</evidence>
<feature type="region of interest" description="Disordered" evidence="1">
    <location>
        <begin position="258"/>
        <end position="294"/>
    </location>
</feature>
<feature type="compositionally biased region" description="Basic and acidic residues" evidence="1">
    <location>
        <begin position="224"/>
        <end position="237"/>
    </location>
</feature>
<evidence type="ECO:0000313" key="3">
    <source>
        <dbReference type="Proteomes" id="UP001152803"/>
    </source>
</evidence>
<protein>
    <submittedName>
        <fullName evidence="2">Uncharacterized protein</fullName>
    </submittedName>
</protein>